<keyword evidence="5" id="KW-1185">Reference proteome</keyword>
<dbReference type="SUPFAM" id="SSF53383">
    <property type="entry name" value="PLP-dependent transferases"/>
    <property type="match status" value="1"/>
</dbReference>
<dbReference type="PROSITE" id="PS00868">
    <property type="entry name" value="CYS_MET_METAB_PP"/>
    <property type="match status" value="1"/>
</dbReference>
<evidence type="ECO:0000256" key="1">
    <source>
        <dbReference type="ARBA" id="ARBA00001933"/>
    </source>
</evidence>
<dbReference type="CDD" id="cd00614">
    <property type="entry name" value="CGS_like"/>
    <property type="match status" value="1"/>
</dbReference>
<comment type="caution">
    <text evidence="4">The sequence shown here is derived from an EMBL/GenBank/DDBJ whole genome shotgun (WGS) entry which is preliminary data.</text>
</comment>
<dbReference type="PIRSF" id="PIRSF001434">
    <property type="entry name" value="CGS"/>
    <property type="match status" value="1"/>
</dbReference>
<keyword evidence="2 3" id="KW-0663">Pyridoxal phosphate</keyword>
<organism evidence="4 5">
    <name type="scientific">Geothrix edaphica</name>
    <dbReference type="NCBI Taxonomy" id="2927976"/>
    <lineage>
        <taxon>Bacteria</taxon>
        <taxon>Pseudomonadati</taxon>
        <taxon>Acidobacteriota</taxon>
        <taxon>Holophagae</taxon>
        <taxon>Holophagales</taxon>
        <taxon>Holophagaceae</taxon>
        <taxon>Geothrix</taxon>
    </lineage>
</organism>
<comment type="cofactor">
    <cofactor evidence="1 3">
        <name>pyridoxal 5'-phosphate</name>
        <dbReference type="ChEBI" id="CHEBI:597326"/>
    </cofactor>
</comment>
<evidence type="ECO:0000256" key="3">
    <source>
        <dbReference type="RuleBase" id="RU362118"/>
    </source>
</evidence>
<protein>
    <submittedName>
        <fullName evidence="4">Methionine gamma-lyase</fullName>
    </submittedName>
</protein>
<dbReference type="InterPro" id="IPR015424">
    <property type="entry name" value="PyrdxlP-dep_Trfase"/>
</dbReference>
<dbReference type="InterPro" id="IPR015421">
    <property type="entry name" value="PyrdxlP-dep_Trfase_major"/>
</dbReference>
<reference evidence="4" key="1">
    <citation type="journal article" date="2023" name="Antonie Van Leeuwenhoek">
        <title>Mesoterricola silvestris gen. nov., sp. nov., Mesoterricola sediminis sp. nov., Geothrix oryzae sp. nov., Geothrix edaphica sp. nov., Geothrix rubra sp. nov., and Geothrix limicola sp. nov., six novel members of Acidobacteriota isolated from soils.</title>
        <authorList>
            <person name="Itoh H."/>
            <person name="Sugisawa Y."/>
            <person name="Mise K."/>
            <person name="Xu Z."/>
            <person name="Kuniyasu M."/>
            <person name="Ushijima N."/>
            <person name="Kawano K."/>
            <person name="Kobayashi E."/>
            <person name="Shiratori Y."/>
            <person name="Masuda Y."/>
            <person name="Senoo K."/>
        </authorList>
    </citation>
    <scope>NUCLEOTIDE SEQUENCE</scope>
    <source>
        <strain evidence="4">Red802</strain>
    </source>
</reference>
<dbReference type="InterPro" id="IPR015422">
    <property type="entry name" value="PyrdxlP-dep_Trfase_small"/>
</dbReference>
<sequence length="398" mass="43156">MPMPWGPTTTAIHSGRRFNPTRAVTTPIFQTSVFQLLENREGAEFAAAIEPPAFYTRWGNPNTSEVEAVLAELEDAERALVTASGMAAFALVFEAFLKNGDHLVAPAAIYLGTEQLIRRWEAERGLQVTWVQNTLDLNEWEAAVRPETRMIWVETPSNPTLALTDLAGVAALGRKHGIRTVADNTFPSPIHTKPLRLGIDLSVASATKYLAGHSDVVAGVIAGRDADVVACWHLTKIMGPTLDPMAAWLLHRGLKTLALRVRRASDNAQALAQWLLWQPHVARVDFPGLPTHPGHEIAARQMETGFGAMISFELRAGLEAGRRFCEALEVITRGVSLGGVESLIQHPASMSHLKTAPEVKARLGITDGLLRFSVGIEDQADLVADLEQGFQAAAQGAP</sequence>
<dbReference type="Gene3D" id="3.40.640.10">
    <property type="entry name" value="Type I PLP-dependent aspartate aminotransferase-like (Major domain)"/>
    <property type="match status" value="1"/>
</dbReference>
<evidence type="ECO:0000256" key="2">
    <source>
        <dbReference type="ARBA" id="ARBA00022898"/>
    </source>
</evidence>
<dbReference type="PANTHER" id="PTHR11808:SF85">
    <property type="entry name" value="CYSTATHIONINE GAMMA-LYASE-RELATED"/>
    <property type="match status" value="1"/>
</dbReference>
<name>A0ABQ5PZZ6_9BACT</name>
<dbReference type="Proteomes" id="UP001165044">
    <property type="component" value="Unassembled WGS sequence"/>
</dbReference>
<dbReference type="InterPro" id="IPR000277">
    <property type="entry name" value="Cys/Met-Metab_PyrdxlP-dep_enz"/>
</dbReference>
<dbReference type="Pfam" id="PF01053">
    <property type="entry name" value="Cys_Met_Meta_PP"/>
    <property type="match status" value="1"/>
</dbReference>
<dbReference type="EMBL" id="BSDC01000002">
    <property type="protein sequence ID" value="GLH67664.1"/>
    <property type="molecule type" value="Genomic_DNA"/>
</dbReference>
<comment type="similarity">
    <text evidence="3">Belongs to the trans-sulfuration enzymes family.</text>
</comment>
<dbReference type="InterPro" id="IPR054542">
    <property type="entry name" value="Cys_met_metab_PP"/>
</dbReference>
<accession>A0ABQ5PZZ6</accession>
<evidence type="ECO:0000313" key="5">
    <source>
        <dbReference type="Proteomes" id="UP001165044"/>
    </source>
</evidence>
<gene>
    <name evidence="4" type="primary">mdeA</name>
    <name evidence="4" type="ORF">GETHED_20280</name>
</gene>
<dbReference type="Gene3D" id="3.90.1150.10">
    <property type="entry name" value="Aspartate Aminotransferase, domain 1"/>
    <property type="match status" value="1"/>
</dbReference>
<dbReference type="RefSeq" id="WP_285608926.1">
    <property type="nucleotide sequence ID" value="NZ_BSDC01000002.1"/>
</dbReference>
<evidence type="ECO:0000313" key="4">
    <source>
        <dbReference type="EMBL" id="GLH67664.1"/>
    </source>
</evidence>
<proteinExistence type="inferred from homology"/>
<dbReference type="PANTHER" id="PTHR11808">
    <property type="entry name" value="TRANS-SULFURATION ENZYME FAMILY MEMBER"/>
    <property type="match status" value="1"/>
</dbReference>